<dbReference type="InterPro" id="IPR043129">
    <property type="entry name" value="ATPase_NBD"/>
</dbReference>
<feature type="compositionally biased region" description="Low complexity" evidence="1">
    <location>
        <begin position="421"/>
        <end position="438"/>
    </location>
</feature>
<feature type="compositionally biased region" description="Basic and acidic residues" evidence="1">
    <location>
        <begin position="122"/>
        <end position="154"/>
    </location>
</feature>
<dbReference type="PANTHER" id="PTHR14187">
    <property type="entry name" value="ALPHA KINASE/ELONGATION FACTOR 2 KINASE"/>
    <property type="match status" value="1"/>
</dbReference>
<proteinExistence type="predicted"/>
<evidence type="ECO:0000256" key="1">
    <source>
        <dbReference type="SAM" id="MobiDB-lite"/>
    </source>
</evidence>
<accession>A0A6P8ZIV3</accession>
<feature type="compositionally biased region" description="Low complexity" evidence="1">
    <location>
        <begin position="473"/>
        <end position="499"/>
    </location>
</feature>
<dbReference type="InParanoid" id="A0A6P8ZIV3"/>
<feature type="region of interest" description="Disordered" evidence="1">
    <location>
        <begin position="1"/>
        <end position="159"/>
    </location>
</feature>
<evidence type="ECO:0000313" key="2">
    <source>
        <dbReference type="Proteomes" id="UP000515158"/>
    </source>
</evidence>
<gene>
    <name evidence="3" type="primary">LOC117641211</name>
</gene>
<dbReference type="OrthoDB" id="2963168at2759"/>
<organism evidence="3">
    <name type="scientific">Thrips palmi</name>
    <name type="common">Melon thrips</name>
    <dbReference type="NCBI Taxonomy" id="161013"/>
    <lineage>
        <taxon>Eukaryota</taxon>
        <taxon>Metazoa</taxon>
        <taxon>Ecdysozoa</taxon>
        <taxon>Arthropoda</taxon>
        <taxon>Hexapoda</taxon>
        <taxon>Insecta</taxon>
        <taxon>Pterygota</taxon>
        <taxon>Neoptera</taxon>
        <taxon>Paraneoptera</taxon>
        <taxon>Thysanoptera</taxon>
        <taxon>Terebrantia</taxon>
        <taxon>Thripoidea</taxon>
        <taxon>Thripidae</taxon>
        <taxon>Thrips</taxon>
    </lineage>
</organism>
<dbReference type="GeneID" id="117641211"/>
<keyword evidence="2" id="KW-1185">Reference proteome</keyword>
<dbReference type="Proteomes" id="UP000515158">
    <property type="component" value="Unplaced"/>
</dbReference>
<feature type="region of interest" description="Disordered" evidence="1">
    <location>
        <begin position="385"/>
        <end position="438"/>
    </location>
</feature>
<reference evidence="3" key="1">
    <citation type="submission" date="2025-08" db="UniProtKB">
        <authorList>
            <consortium name="RefSeq"/>
        </authorList>
    </citation>
    <scope>IDENTIFICATION</scope>
    <source>
        <tissue evidence="3">Total insect</tissue>
    </source>
</reference>
<dbReference type="RefSeq" id="XP_034234254.1">
    <property type="nucleotide sequence ID" value="XM_034378363.1"/>
</dbReference>
<feature type="region of interest" description="Disordered" evidence="1">
    <location>
        <begin position="581"/>
        <end position="626"/>
    </location>
</feature>
<feature type="region of interest" description="Disordered" evidence="1">
    <location>
        <begin position="456"/>
        <end position="552"/>
    </location>
</feature>
<sequence length="1422" mass="151422">MTSLSQRRSSLLEAVGGGARRATLVGRTSSKAVPKRASPARTAIPVKPPVVKSKAGATASRIPVTKTSTASPRGGARPADVPAPLSDLSWKFSSDSRPTSPDAASVRKDPPASKPGPSAEDQAIHDLQELVRRQQEELEEYQHPDERDGRDGHAAEPSPLASCTLVQRVAKAVDAEVVVEAVAYDGPLQVKTVRLEDQDTASDVLQDPRLAATRSRLNQRLQHLLDDDDGKVHGGVVEEVSKAPDPRRRSVFLSEAPASLSVPDAADWEPQELALAGPAEDWPGERTAPAAPAAPQHRDHGELREAALEGHAQRQPSSVTDWRAMRDDAILEAPSGAASHKDLYHQEIRQLLEKLNADEAVFPYGIPGGATASAASEPIYATANKRKKTAGPPPGDGGEGLRQGHDDVARTSISPLKQKAADAATDAGAAPAPVHAAHPQDAGLAQLAPLAGLANMSPLSDEDADARQPASPGSDLSLGSSSGNTSGDDGIGDEGSSSSCELDILDSSGSTTASSASDAHDDDVDVADVLAEAHKRPAPIGGCERQPAPPVDEAAAEGVLPEGEAFKVVEELYVADAAVAPSEAVSTKPSGPSGHPARSPRMFTETHFDSAPNLGPSPLHAGRPPFSSAPVGLDSLDALDSDRALLVGCRSSRHAVAGVAGPGISSVVSLPNVQQIAVEGFSASASNLLGPQTLLSPPEPFRRAHGGAQVGAQGGAHFRDTPGTAVRQSKRFSSADDVFRASLLRHSLPAKPPRTPSVRASLEEDLSSETFEASPATTFVPSAFPATTESTTSPRPAPAHHVVVAIDFGTTYSGYAFCYTRDSDCNIHMMRKWEGGDPGLYNEKAPTALLLTPEGKFHSFGFLARDTFHDLHPDQAKRWLYFDKFKMALLSQTTLTRDTTLAAANGRQVAALTVLSMSLAHLRDRALAELAAADQGDQGDSELCFLGDESVRWVLTVPALWGPSATQLLREAAHMAGLASPHRPEALLIVLEPEAASLYCRQLRLHQLHQHQLHQHQLDSSRDHSMASLVLDPHGHGVRTQYMVVDCGGGTVDITVHELSGQRATLRELHKASGGACGSLGVDREFERLLSAVFGADFMSHFRRKRPAAYVELLLSFEARKRSAEPDRDRDANLTIFPPFAFVEAYRKFRGKEVEHAVRKFGRPSEISWSSQGMLRLSPQLMADLFQPTLDQVCHQVDEVLRSPRLRVPASPGSVPTAIQYLFLVGGFAQSLMLQHRVRSQFGSRVKVVVPQAVGLTTLRGAVLYGLDPDLVASRRSKHTIGVGVLKRFQPGEHPQDKLVTLSDGSKWCCDVLDVLVVADQPLGPGEAVTRSYTPASARQTNIIIHIYCSSDTSPPKFVTDAGVTRCGTLRLSLERPAAAADKTREIVARIEFGGTELAASAQDIASGRCVRTQLDFLSTAV</sequence>
<name>A0A6P8ZIV3_THRPL</name>
<dbReference type="KEGG" id="tpal:117641211"/>
<feature type="compositionally biased region" description="Low complexity" evidence="1">
    <location>
        <begin position="506"/>
        <end position="517"/>
    </location>
</feature>
<dbReference type="SUPFAM" id="SSF53067">
    <property type="entry name" value="Actin-like ATPase domain"/>
    <property type="match status" value="2"/>
</dbReference>
<dbReference type="PANTHER" id="PTHR14187:SF46">
    <property type="entry name" value="HEAT SHOCK 70 KDA PROTEIN 12A"/>
    <property type="match status" value="1"/>
</dbReference>
<protein>
    <submittedName>
        <fullName evidence="3">Uncharacterized protein LOC117641211</fullName>
    </submittedName>
</protein>
<evidence type="ECO:0000313" key="3">
    <source>
        <dbReference type="RefSeq" id="XP_034234254.1"/>
    </source>
</evidence>
<feature type="region of interest" description="Disordered" evidence="1">
    <location>
        <begin position="279"/>
        <end position="300"/>
    </location>
</feature>
<dbReference type="Gene3D" id="3.30.420.40">
    <property type="match status" value="1"/>
</dbReference>